<evidence type="ECO:0000256" key="3">
    <source>
        <dbReference type="ARBA" id="ARBA00022729"/>
    </source>
</evidence>
<keyword evidence="3 7" id="KW-0732">Signal</keyword>
<evidence type="ECO:0000256" key="6">
    <source>
        <dbReference type="ARBA" id="ARBA00023288"/>
    </source>
</evidence>
<reference evidence="8" key="1">
    <citation type="submission" date="2022-05" db="EMBL/GenBank/DDBJ databases">
        <title>Corynebacterium sp. TA-R-1 sp. nov., isolated from human feces.</title>
        <authorList>
            <person name="Shamsuzzaman M."/>
            <person name="Dahal R.H."/>
        </authorList>
    </citation>
    <scope>NUCLEOTIDE SEQUENCE</scope>
    <source>
        <strain evidence="8">TA-R-1</strain>
    </source>
</reference>
<dbReference type="Pfam" id="PF03180">
    <property type="entry name" value="Lipoprotein_9"/>
    <property type="match status" value="1"/>
</dbReference>
<evidence type="ECO:0000256" key="4">
    <source>
        <dbReference type="ARBA" id="ARBA00023136"/>
    </source>
</evidence>
<sequence>MRASRFIAAAAAATLALTGLTACSNESTSTSATGTAEGENVTVRIGTTDADQQAWSVFADLAEQEGITLDIVQFSDYPPVNEALAQGELDLNKFQHILYLAKYNASSGNDLKVVGSTEIYPLALFWKDHTSLDGIEGSEIAIPNDDSNQGRAINVLVQAGLVTLKDGADELAPTPADIDAAASKVSVVPVDASQTPSAYKEGRPAIINNSWLDRAGIEPSEAIFQDDPASEQGEPYINVFASRAEDVDNPTYVKLAELWHDASVAEAVQKDSRGTAVEVERPKNELNDILERLEQNQK</sequence>
<dbReference type="PANTHER" id="PTHR30429">
    <property type="entry name" value="D-METHIONINE-BINDING LIPOPROTEIN METQ"/>
    <property type="match status" value="1"/>
</dbReference>
<dbReference type="SUPFAM" id="SSF53850">
    <property type="entry name" value="Periplasmic binding protein-like II"/>
    <property type="match status" value="1"/>
</dbReference>
<feature type="signal peptide" evidence="7">
    <location>
        <begin position="1"/>
        <end position="24"/>
    </location>
</feature>
<evidence type="ECO:0000256" key="5">
    <source>
        <dbReference type="ARBA" id="ARBA00023139"/>
    </source>
</evidence>
<evidence type="ECO:0000256" key="2">
    <source>
        <dbReference type="ARBA" id="ARBA00008973"/>
    </source>
</evidence>
<dbReference type="PROSITE" id="PS51257">
    <property type="entry name" value="PROKAR_LIPOPROTEIN"/>
    <property type="match status" value="1"/>
</dbReference>
<evidence type="ECO:0000256" key="7">
    <source>
        <dbReference type="SAM" id="SignalP"/>
    </source>
</evidence>
<comment type="subcellular location">
    <subcellularLocation>
        <location evidence="1">Membrane</location>
        <topology evidence="1">Lipid-anchor</topology>
    </subcellularLocation>
</comment>
<protein>
    <submittedName>
        <fullName evidence="8">MetQ/NlpA family ABC transporter substrate-binding protein</fullName>
    </submittedName>
</protein>
<proteinExistence type="inferred from homology"/>
<evidence type="ECO:0000313" key="8">
    <source>
        <dbReference type="EMBL" id="MCP1387782.1"/>
    </source>
</evidence>
<dbReference type="Gene3D" id="3.40.190.10">
    <property type="entry name" value="Periplasmic binding protein-like II"/>
    <property type="match status" value="2"/>
</dbReference>
<feature type="chain" id="PRO_5045091626" evidence="7">
    <location>
        <begin position="25"/>
        <end position="298"/>
    </location>
</feature>
<dbReference type="EMBL" id="JAMFTQ010000006">
    <property type="protein sequence ID" value="MCP1387782.1"/>
    <property type="molecule type" value="Genomic_DNA"/>
</dbReference>
<dbReference type="InterPro" id="IPR004872">
    <property type="entry name" value="Lipoprotein_NlpA"/>
</dbReference>
<dbReference type="Proteomes" id="UP001204000">
    <property type="component" value="Unassembled WGS sequence"/>
</dbReference>
<accession>A0ABT1G4Z2</accession>
<keyword evidence="5" id="KW-0564">Palmitate</keyword>
<evidence type="ECO:0000313" key="9">
    <source>
        <dbReference type="Proteomes" id="UP001204000"/>
    </source>
</evidence>
<evidence type="ECO:0000256" key="1">
    <source>
        <dbReference type="ARBA" id="ARBA00004635"/>
    </source>
</evidence>
<organism evidence="8 9">
    <name type="scientific">Corynebacterium stercoris</name>
    <dbReference type="NCBI Taxonomy" id="2943490"/>
    <lineage>
        <taxon>Bacteria</taxon>
        <taxon>Bacillati</taxon>
        <taxon>Actinomycetota</taxon>
        <taxon>Actinomycetes</taxon>
        <taxon>Mycobacteriales</taxon>
        <taxon>Corynebacteriaceae</taxon>
        <taxon>Corynebacterium</taxon>
    </lineage>
</organism>
<keyword evidence="9" id="KW-1185">Reference proteome</keyword>
<name>A0ABT1G4Z2_9CORY</name>
<keyword evidence="6" id="KW-0449">Lipoprotein</keyword>
<keyword evidence="4" id="KW-0472">Membrane</keyword>
<dbReference type="PANTHER" id="PTHR30429:SF3">
    <property type="entry name" value="LIPOPROTEIN"/>
    <property type="match status" value="1"/>
</dbReference>
<dbReference type="RefSeq" id="WP_253577629.1">
    <property type="nucleotide sequence ID" value="NZ_JAMFTQ010000006.1"/>
</dbReference>
<comment type="similarity">
    <text evidence="2">Belongs to the NlpA lipoprotein family.</text>
</comment>
<comment type="caution">
    <text evidence="8">The sequence shown here is derived from an EMBL/GenBank/DDBJ whole genome shotgun (WGS) entry which is preliminary data.</text>
</comment>
<gene>
    <name evidence="8" type="ORF">M5J20_06205</name>
</gene>